<sequence>AKLMEERGVDWSAYEKLEEYAQNQGQLENIKKDAKQIYHGVKSNDIELSKVAINNMTYLY</sequence>
<dbReference type="EMBL" id="CAJVQB010163276">
    <property type="protein sequence ID" value="CAG8856733.1"/>
    <property type="molecule type" value="Genomic_DNA"/>
</dbReference>
<name>A0ABN7XN28_GIGMA</name>
<accession>A0ABN7XN28</accession>
<keyword evidence="2" id="KW-1185">Reference proteome</keyword>
<gene>
    <name evidence="1" type="ORF">GMARGA_LOCUS45554</name>
</gene>
<feature type="non-terminal residue" evidence="1">
    <location>
        <position position="60"/>
    </location>
</feature>
<evidence type="ECO:0000313" key="2">
    <source>
        <dbReference type="Proteomes" id="UP000789901"/>
    </source>
</evidence>
<organism evidence="1 2">
    <name type="scientific">Gigaspora margarita</name>
    <dbReference type="NCBI Taxonomy" id="4874"/>
    <lineage>
        <taxon>Eukaryota</taxon>
        <taxon>Fungi</taxon>
        <taxon>Fungi incertae sedis</taxon>
        <taxon>Mucoromycota</taxon>
        <taxon>Glomeromycotina</taxon>
        <taxon>Glomeromycetes</taxon>
        <taxon>Diversisporales</taxon>
        <taxon>Gigasporaceae</taxon>
        <taxon>Gigaspora</taxon>
    </lineage>
</organism>
<dbReference type="Proteomes" id="UP000789901">
    <property type="component" value="Unassembled WGS sequence"/>
</dbReference>
<evidence type="ECO:0000313" key="1">
    <source>
        <dbReference type="EMBL" id="CAG8856733.1"/>
    </source>
</evidence>
<comment type="caution">
    <text evidence="1">The sequence shown here is derived from an EMBL/GenBank/DDBJ whole genome shotgun (WGS) entry which is preliminary data.</text>
</comment>
<proteinExistence type="predicted"/>
<feature type="non-terminal residue" evidence="1">
    <location>
        <position position="1"/>
    </location>
</feature>
<reference evidence="1 2" key="1">
    <citation type="submission" date="2021-06" db="EMBL/GenBank/DDBJ databases">
        <authorList>
            <person name="Kallberg Y."/>
            <person name="Tangrot J."/>
            <person name="Rosling A."/>
        </authorList>
    </citation>
    <scope>NUCLEOTIDE SEQUENCE [LARGE SCALE GENOMIC DNA]</scope>
    <source>
        <strain evidence="1 2">120-4 pot B 10/14</strain>
    </source>
</reference>
<protein>
    <submittedName>
        <fullName evidence="1">31032_t:CDS:1</fullName>
    </submittedName>
</protein>